<evidence type="ECO:0000256" key="6">
    <source>
        <dbReference type="ARBA" id="ARBA00022884"/>
    </source>
</evidence>
<name>A0ABN6EIY4_9BACT</name>
<keyword evidence="6 7" id="KW-0694">RNA-binding</keyword>
<proteinExistence type="inferred from homology"/>
<dbReference type="InterPro" id="IPR014721">
    <property type="entry name" value="Ribsml_uS5_D2-typ_fold_subgr"/>
</dbReference>
<reference evidence="9 10" key="1">
    <citation type="journal article" date="2022" name="Int. J. Syst. Evol. Microbiol.">
        <title>Prevotella herbatica sp. nov., a plant polysaccharide-decomposing anaerobic bacterium isolated from a methanogenic reactor.</title>
        <authorList>
            <person name="Uek A."/>
            <person name="Tonouchi A."/>
            <person name="Kaku N."/>
            <person name="Ueki K."/>
        </authorList>
    </citation>
    <scope>NUCLEOTIDE SEQUENCE [LARGE SCALE GENOMIC DNA]</scope>
    <source>
        <strain evidence="9 10">WR041</strain>
    </source>
</reference>
<dbReference type="NCBIfam" id="TIGR00188">
    <property type="entry name" value="rnpA"/>
    <property type="match status" value="1"/>
</dbReference>
<dbReference type="HAMAP" id="MF_00227">
    <property type="entry name" value="RNase_P"/>
    <property type="match status" value="1"/>
</dbReference>
<dbReference type="InterPro" id="IPR020539">
    <property type="entry name" value="RNase_P_CS"/>
</dbReference>
<keyword evidence="10" id="KW-1185">Reference proteome</keyword>
<dbReference type="RefSeq" id="WP_207155258.1">
    <property type="nucleotide sequence ID" value="NZ_AP024484.1"/>
</dbReference>
<comment type="function">
    <text evidence="1 7">RNaseP catalyzes the removal of the 5'-leader sequence from pre-tRNA to produce the mature 5'-terminus. It can also cleave other RNA substrates such as 4.5S RNA. The protein component plays an auxiliary but essential role in vivo by binding to the 5'-leader sequence and broadening the substrate specificity of the ribozyme.</text>
</comment>
<dbReference type="PROSITE" id="PS00648">
    <property type="entry name" value="RIBONUCLEASE_P"/>
    <property type="match status" value="1"/>
</dbReference>
<protein>
    <recommendedName>
        <fullName evidence="7 8">Ribonuclease P protein component</fullName>
        <shortName evidence="7">RNase P protein</shortName>
        <shortName evidence="7">RNaseP protein</shortName>
        <ecNumber evidence="7 8">3.1.26.5</ecNumber>
    </recommendedName>
    <alternativeName>
        <fullName evidence="7">Protein C5</fullName>
    </alternativeName>
</protein>
<accession>A0ABN6EIY4</accession>
<keyword evidence="3 7" id="KW-0540">Nuclease</keyword>
<comment type="similarity">
    <text evidence="7">Belongs to the RnpA family.</text>
</comment>
<evidence type="ECO:0000256" key="7">
    <source>
        <dbReference type="HAMAP-Rule" id="MF_00227"/>
    </source>
</evidence>
<dbReference type="EC" id="3.1.26.5" evidence="7 8"/>
<dbReference type="SUPFAM" id="SSF54211">
    <property type="entry name" value="Ribosomal protein S5 domain 2-like"/>
    <property type="match status" value="1"/>
</dbReference>
<organism evidence="9 10">
    <name type="scientific">Prevotella herbatica</name>
    <dbReference type="NCBI Taxonomy" id="2801997"/>
    <lineage>
        <taxon>Bacteria</taxon>
        <taxon>Pseudomonadati</taxon>
        <taxon>Bacteroidota</taxon>
        <taxon>Bacteroidia</taxon>
        <taxon>Bacteroidales</taxon>
        <taxon>Prevotellaceae</taxon>
        <taxon>Prevotella</taxon>
    </lineage>
</organism>
<evidence type="ECO:0000256" key="8">
    <source>
        <dbReference type="NCBIfam" id="TIGR00188"/>
    </source>
</evidence>
<evidence type="ECO:0000256" key="5">
    <source>
        <dbReference type="ARBA" id="ARBA00022801"/>
    </source>
</evidence>
<gene>
    <name evidence="7" type="primary">rnpA</name>
    <name evidence="9" type="ORF">prwr041_09930</name>
</gene>
<evidence type="ECO:0000256" key="3">
    <source>
        <dbReference type="ARBA" id="ARBA00022722"/>
    </source>
</evidence>
<evidence type="ECO:0000256" key="1">
    <source>
        <dbReference type="ARBA" id="ARBA00002663"/>
    </source>
</evidence>
<keyword evidence="5 7" id="KW-0378">Hydrolase</keyword>
<dbReference type="InterPro" id="IPR000100">
    <property type="entry name" value="RNase_P"/>
</dbReference>
<evidence type="ECO:0000256" key="4">
    <source>
        <dbReference type="ARBA" id="ARBA00022759"/>
    </source>
</evidence>
<sequence length="134" mass="15484">MSASQAENLTKQERVCSKLLIDRLFNGGKSHSMSAYPLRVVYMYMPSDDISNDEPNTQILVSVPKKCFKRAVKRNRVKRQVREAYRRNRILVSERVPDGCSVVMAFIWLDSKLYDTAVVEAKMKNLIQRVSEKI</sequence>
<dbReference type="EMBL" id="AP024484">
    <property type="protein sequence ID" value="BCS85100.1"/>
    <property type="molecule type" value="Genomic_DNA"/>
</dbReference>
<evidence type="ECO:0000256" key="2">
    <source>
        <dbReference type="ARBA" id="ARBA00022694"/>
    </source>
</evidence>
<keyword evidence="2 7" id="KW-0819">tRNA processing</keyword>
<comment type="catalytic activity">
    <reaction evidence="7">
        <text>Endonucleolytic cleavage of RNA, removing 5'-extranucleotides from tRNA precursor.</text>
        <dbReference type="EC" id="3.1.26.5"/>
    </reaction>
</comment>
<dbReference type="Pfam" id="PF00825">
    <property type="entry name" value="Ribonuclease_P"/>
    <property type="match status" value="1"/>
</dbReference>
<keyword evidence="4 7" id="KW-0255">Endonuclease</keyword>
<evidence type="ECO:0000313" key="10">
    <source>
        <dbReference type="Proteomes" id="UP001319045"/>
    </source>
</evidence>
<dbReference type="Proteomes" id="UP001319045">
    <property type="component" value="Chromosome"/>
</dbReference>
<dbReference type="Gene3D" id="3.30.230.10">
    <property type="match status" value="1"/>
</dbReference>
<dbReference type="InterPro" id="IPR020568">
    <property type="entry name" value="Ribosomal_Su5_D2-typ_SF"/>
</dbReference>
<comment type="subunit">
    <text evidence="7">Consists of a catalytic RNA component (M1 or rnpB) and a protein subunit.</text>
</comment>
<evidence type="ECO:0000313" key="9">
    <source>
        <dbReference type="EMBL" id="BCS85100.1"/>
    </source>
</evidence>